<evidence type="ECO:0000313" key="1">
    <source>
        <dbReference type="EMBL" id="KAK4828806.1"/>
    </source>
</evidence>
<proteinExistence type="predicted"/>
<gene>
    <name evidence="1" type="ORF">QYF61_000863</name>
</gene>
<accession>A0AAN7NPV4</accession>
<organism evidence="1 2">
    <name type="scientific">Mycteria americana</name>
    <name type="common">Wood stork</name>
    <dbReference type="NCBI Taxonomy" id="33587"/>
    <lineage>
        <taxon>Eukaryota</taxon>
        <taxon>Metazoa</taxon>
        <taxon>Chordata</taxon>
        <taxon>Craniata</taxon>
        <taxon>Vertebrata</taxon>
        <taxon>Euteleostomi</taxon>
        <taxon>Archelosauria</taxon>
        <taxon>Archosauria</taxon>
        <taxon>Dinosauria</taxon>
        <taxon>Saurischia</taxon>
        <taxon>Theropoda</taxon>
        <taxon>Coelurosauria</taxon>
        <taxon>Aves</taxon>
        <taxon>Neognathae</taxon>
        <taxon>Neoaves</taxon>
        <taxon>Aequornithes</taxon>
        <taxon>Ciconiiformes</taxon>
        <taxon>Ciconiidae</taxon>
        <taxon>Mycteria</taxon>
    </lineage>
</organism>
<dbReference type="PANTHER" id="PTHR33332">
    <property type="entry name" value="REVERSE TRANSCRIPTASE DOMAIN-CONTAINING PROTEIN"/>
    <property type="match status" value="1"/>
</dbReference>
<dbReference type="AlphaFoldDB" id="A0AAN7NPV4"/>
<name>A0AAN7NPV4_MYCAM</name>
<evidence type="ECO:0000313" key="2">
    <source>
        <dbReference type="Proteomes" id="UP001333110"/>
    </source>
</evidence>
<reference evidence="1 2" key="1">
    <citation type="journal article" date="2023" name="J. Hered.">
        <title>Chromosome-level genome of the wood stork (Mycteria americana) provides insight into avian chromosome evolution.</title>
        <authorList>
            <person name="Flamio R. Jr."/>
            <person name="Ramstad K.M."/>
        </authorList>
    </citation>
    <scope>NUCLEOTIDE SEQUENCE [LARGE SCALE GENOMIC DNA]</scope>
    <source>
        <strain evidence="1">JAX WOST 10</strain>
    </source>
</reference>
<comment type="caution">
    <text evidence="1">The sequence shown here is derived from an EMBL/GenBank/DDBJ whole genome shotgun (WGS) entry which is preliminary data.</text>
</comment>
<sequence length="356" mass="41213">MGQAKSKVRTLNFRKANFQLFKELVNRTPSETVLRDKGAEQICQIFKDTFYRVQDLSILKCKKSGKEGKRRACMSRDLLVKLKGKNEMHRQWKQGQVFWEEYRDTACLCRDGVRKAKAQLELNLARDAKNNKKGFYSGIECTFNKFADDTKLSGMTDKPEGWEAIQRDLDKLEKWACVNLMRFDKVKCKLLHLGRGNPWYQYRLEDEGIESSPCREGLGEAPRILGIDYLRRGYFKDPEGYRWAFGIAALEMEEIKQLSTFSNLLKDPSVVGLLSVEEQQVTIATTTVHRRQYCTKQKIRQIVLKASFAIKQRKHRRWKGAVRSLIRQVVETAEGEGKLRQFAEGKAIQLALDIAE</sequence>
<evidence type="ECO:0008006" key="3">
    <source>
        <dbReference type="Google" id="ProtNLM"/>
    </source>
</evidence>
<dbReference type="EMBL" id="JAUNZN010000001">
    <property type="protein sequence ID" value="KAK4828806.1"/>
    <property type="molecule type" value="Genomic_DNA"/>
</dbReference>
<dbReference type="Proteomes" id="UP001333110">
    <property type="component" value="Unassembled WGS sequence"/>
</dbReference>
<keyword evidence="2" id="KW-1185">Reference proteome</keyword>
<protein>
    <recommendedName>
        <fullName evidence="3">Rna-directed dna polymerase from mobile element jockey-like</fullName>
    </recommendedName>
</protein>